<evidence type="ECO:0000313" key="1">
    <source>
        <dbReference type="EMBL" id="KAG1780384.1"/>
    </source>
</evidence>
<comment type="caution">
    <text evidence="1">The sequence shown here is derived from an EMBL/GenBank/DDBJ whole genome shotgun (WGS) entry which is preliminary data.</text>
</comment>
<gene>
    <name evidence="1" type="ORF">EV702DRAFT_964283</name>
</gene>
<feature type="non-terminal residue" evidence="1">
    <location>
        <position position="158"/>
    </location>
</feature>
<name>A0A9P7A0W1_9AGAM</name>
<proteinExistence type="predicted"/>
<keyword evidence="2" id="KW-1185">Reference proteome</keyword>
<dbReference type="Proteomes" id="UP000714275">
    <property type="component" value="Unassembled WGS sequence"/>
</dbReference>
<organism evidence="1 2">
    <name type="scientific">Suillus placidus</name>
    <dbReference type="NCBI Taxonomy" id="48579"/>
    <lineage>
        <taxon>Eukaryota</taxon>
        <taxon>Fungi</taxon>
        <taxon>Dikarya</taxon>
        <taxon>Basidiomycota</taxon>
        <taxon>Agaricomycotina</taxon>
        <taxon>Agaricomycetes</taxon>
        <taxon>Agaricomycetidae</taxon>
        <taxon>Boletales</taxon>
        <taxon>Suillineae</taxon>
        <taxon>Suillaceae</taxon>
        <taxon>Suillus</taxon>
    </lineage>
</organism>
<dbReference type="EMBL" id="JABBWD010000009">
    <property type="protein sequence ID" value="KAG1780384.1"/>
    <property type="molecule type" value="Genomic_DNA"/>
</dbReference>
<accession>A0A9P7A0W1</accession>
<reference evidence="1" key="1">
    <citation type="journal article" date="2020" name="New Phytol.">
        <title>Comparative genomics reveals dynamic genome evolution in host specialist ectomycorrhizal fungi.</title>
        <authorList>
            <person name="Lofgren L.A."/>
            <person name="Nguyen N.H."/>
            <person name="Vilgalys R."/>
            <person name="Ruytinx J."/>
            <person name="Liao H.L."/>
            <person name="Branco S."/>
            <person name="Kuo A."/>
            <person name="LaButti K."/>
            <person name="Lipzen A."/>
            <person name="Andreopoulos W."/>
            <person name="Pangilinan J."/>
            <person name="Riley R."/>
            <person name="Hundley H."/>
            <person name="Na H."/>
            <person name="Barry K."/>
            <person name="Grigoriev I.V."/>
            <person name="Stajich J.E."/>
            <person name="Kennedy P.G."/>
        </authorList>
    </citation>
    <scope>NUCLEOTIDE SEQUENCE</scope>
    <source>
        <strain evidence="1">DOB743</strain>
    </source>
</reference>
<dbReference type="OrthoDB" id="2677877at2759"/>
<evidence type="ECO:0000313" key="2">
    <source>
        <dbReference type="Proteomes" id="UP000714275"/>
    </source>
</evidence>
<sequence>YTPNHAVHQLHHNKMVLAASSGNKLQVMICVALHHLKPEGKSGTILVGNIKHDICVALNITLAELRFTVIDELSLLSTEWSHNHSMSLYSLEMHKSLRMILYDPRQPYQDTDKAVLQEFFLQSTTKDPIPKFYANTCVSILLVMSNTQFEEVLLWQEQ</sequence>
<protein>
    <submittedName>
        <fullName evidence="1">Uncharacterized protein</fullName>
    </submittedName>
</protein>
<dbReference type="AlphaFoldDB" id="A0A9P7A0W1"/>